<gene>
    <name evidence="2" type="ORF">DFH08DRAFT_813704</name>
</gene>
<protein>
    <submittedName>
        <fullName evidence="2">Uncharacterized protein</fullName>
    </submittedName>
</protein>
<proteinExistence type="predicted"/>
<name>A0AAD6ZQK8_9AGAR</name>
<sequence length="158" mass="16977">MAKTQNVHLMDTKKNSGCSVDDSTFACRSFIHSFGSLGPSIVSDETFQIKSSFIGCFAVNQLVNTAERMDKEVPEVYITLLQEDTVDEPPAKKQRMEDTAGNAKAASWSSLASAAASSAIAAGRRSSKPVKLHPRSSKGKTLVVSPRIIVPSRKTDSS</sequence>
<comment type="caution">
    <text evidence="2">The sequence shown here is derived from an EMBL/GenBank/DDBJ whole genome shotgun (WGS) entry which is preliminary data.</text>
</comment>
<accession>A0AAD6ZQK8</accession>
<dbReference type="AlphaFoldDB" id="A0AAD6ZQK8"/>
<dbReference type="Proteomes" id="UP001218218">
    <property type="component" value="Unassembled WGS sequence"/>
</dbReference>
<evidence type="ECO:0000256" key="1">
    <source>
        <dbReference type="SAM" id="MobiDB-lite"/>
    </source>
</evidence>
<feature type="compositionally biased region" description="Basic residues" evidence="1">
    <location>
        <begin position="125"/>
        <end position="138"/>
    </location>
</feature>
<organism evidence="2 3">
    <name type="scientific">Mycena albidolilacea</name>
    <dbReference type="NCBI Taxonomy" id="1033008"/>
    <lineage>
        <taxon>Eukaryota</taxon>
        <taxon>Fungi</taxon>
        <taxon>Dikarya</taxon>
        <taxon>Basidiomycota</taxon>
        <taxon>Agaricomycotina</taxon>
        <taxon>Agaricomycetes</taxon>
        <taxon>Agaricomycetidae</taxon>
        <taxon>Agaricales</taxon>
        <taxon>Marasmiineae</taxon>
        <taxon>Mycenaceae</taxon>
        <taxon>Mycena</taxon>
    </lineage>
</organism>
<keyword evidence="3" id="KW-1185">Reference proteome</keyword>
<evidence type="ECO:0000313" key="2">
    <source>
        <dbReference type="EMBL" id="KAJ7334630.1"/>
    </source>
</evidence>
<dbReference type="EMBL" id="JARIHO010000032">
    <property type="protein sequence ID" value="KAJ7334630.1"/>
    <property type="molecule type" value="Genomic_DNA"/>
</dbReference>
<evidence type="ECO:0000313" key="3">
    <source>
        <dbReference type="Proteomes" id="UP001218218"/>
    </source>
</evidence>
<feature type="region of interest" description="Disordered" evidence="1">
    <location>
        <begin position="121"/>
        <end position="158"/>
    </location>
</feature>
<reference evidence="2" key="1">
    <citation type="submission" date="2023-03" db="EMBL/GenBank/DDBJ databases">
        <title>Massive genome expansion in bonnet fungi (Mycena s.s.) driven by repeated elements and novel gene families across ecological guilds.</title>
        <authorList>
            <consortium name="Lawrence Berkeley National Laboratory"/>
            <person name="Harder C.B."/>
            <person name="Miyauchi S."/>
            <person name="Viragh M."/>
            <person name="Kuo A."/>
            <person name="Thoen E."/>
            <person name="Andreopoulos B."/>
            <person name="Lu D."/>
            <person name="Skrede I."/>
            <person name="Drula E."/>
            <person name="Henrissat B."/>
            <person name="Morin E."/>
            <person name="Kohler A."/>
            <person name="Barry K."/>
            <person name="LaButti K."/>
            <person name="Morin E."/>
            <person name="Salamov A."/>
            <person name="Lipzen A."/>
            <person name="Mereny Z."/>
            <person name="Hegedus B."/>
            <person name="Baldrian P."/>
            <person name="Stursova M."/>
            <person name="Weitz H."/>
            <person name="Taylor A."/>
            <person name="Grigoriev I.V."/>
            <person name="Nagy L.G."/>
            <person name="Martin F."/>
            <person name="Kauserud H."/>
        </authorList>
    </citation>
    <scope>NUCLEOTIDE SEQUENCE</scope>
    <source>
        <strain evidence="2">CBHHK002</strain>
    </source>
</reference>